<evidence type="ECO:0000313" key="3">
    <source>
        <dbReference type="Proteomes" id="UP000053989"/>
    </source>
</evidence>
<dbReference type="Proteomes" id="UP000053989">
    <property type="component" value="Unassembled WGS sequence"/>
</dbReference>
<dbReference type="Gene3D" id="2.60.40.3960">
    <property type="entry name" value="Velvet domain"/>
    <property type="match status" value="1"/>
</dbReference>
<organism evidence="2 3">
    <name type="scientific">Scleroderma citrinum Foug A</name>
    <dbReference type="NCBI Taxonomy" id="1036808"/>
    <lineage>
        <taxon>Eukaryota</taxon>
        <taxon>Fungi</taxon>
        <taxon>Dikarya</taxon>
        <taxon>Basidiomycota</taxon>
        <taxon>Agaricomycotina</taxon>
        <taxon>Agaricomycetes</taxon>
        <taxon>Agaricomycetidae</taxon>
        <taxon>Boletales</taxon>
        <taxon>Sclerodermatineae</taxon>
        <taxon>Sclerodermataceae</taxon>
        <taxon>Scleroderma</taxon>
    </lineage>
</organism>
<dbReference type="STRING" id="1036808.A0A0C3A5I0"/>
<protein>
    <recommendedName>
        <fullName evidence="1">Velvet domain-containing protein</fullName>
    </recommendedName>
</protein>
<sequence length="73" mass="8112">MCGFGDKDRRPLAPAVVAKMIVRREDNSIVDVDEVDCSFFLVTVDLWSADSVREMNLVMHPSSPADRCAPRSS</sequence>
<evidence type="ECO:0000313" key="2">
    <source>
        <dbReference type="EMBL" id="KIM68943.1"/>
    </source>
</evidence>
<dbReference type="InParanoid" id="A0A0C3A5I0"/>
<feature type="domain" description="Velvet" evidence="1">
    <location>
        <begin position="1"/>
        <end position="73"/>
    </location>
</feature>
<dbReference type="AlphaFoldDB" id="A0A0C3A5I0"/>
<dbReference type="InterPro" id="IPR038491">
    <property type="entry name" value="Velvet_dom_sf"/>
</dbReference>
<gene>
    <name evidence="2" type="ORF">SCLCIDRAFT_1209162</name>
</gene>
<reference evidence="2 3" key="1">
    <citation type="submission" date="2014-04" db="EMBL/GenBank/DDBJ databases">
        <authorList>
            <consortium name="DOE Joint Genome Institute"/>
            <person name="Kuo A."/>
            <person name="Kohler A."/>
            <person name="Nagy L.G."/>
            <person name="Floudas D."/>
            <person name="Copeland A."/>
            <person name="Barry K.W."/>
            <person name="Cichocki N."/>
            <person name="Veneault-Fourrey C."/>
            <person name="LaButti K."/>
            <person name="Lindquist E.A."/>
            <person name="Lipzen A."/>
            <person name="Lundell T."/>
            <person name="Morin E."/>
            <person name="Murat C."/>
            <person name="Sun H."/>
            <person name="Tunlid A."/>
            <person name="Henrissat B."/>
            <person name="Grigoriev I.V."/>
            <person name="Hibbett D.S."/>
            <person name="Martin F."/>
            <person name="Nordberg H.P."/>
            <person name="Cantor M.N."/>
            <person name="Hua S.X."/>
        </authorList>
    </citation>
    <scope>NUCLEOTIDE SEQUENCE [LARGE SCALE GENOMIC DNA]</scope>
    <source>
        <strain evidence="2 3">Foug A</strain>
    </source>
</reference>
<reference evidence="3" key="2">
    <citation type="submission" date="2015-01" db="EMBL/GenBank/DDBJ databases">
        <title>Evolutionary Origins and Diversification of the Mycorrhizal Mutualists.</title>
        <authorList>
            <consortium name="DOE Joint Genome Institute"/>
            <consortium name="Mycorrhizal Genomics Consortium"/>
            <person name="Kohler A."/>
            <person name="Kuo A."/>
            <person name="Nagy L.G."/>
            <person name="Floudas D."/>
            <person name="Copeland A."/>
            <person name="Barry K.W."/>
            <person name="Cichocki N."/>
            <person name="Veneault-Fourrey C."/>
            <person name="LaButti K."/>
            <person name="Lindquist E.A."/>
            <person name="Lipzen A."/>
            <person name="Lundell T."/>
            <person name="Morin E."/>
            <person name="Murat C."/>
            <person name="Riley R."/>
            <person name="Ohm R."/>
            <person name="Sun H."/>
            <person name="Tunlid A."/>
            <person name="Henrissat B."/>
            <person name="Grigoriev I.V."/>
            <person name="Hibbett D.S."/>
            <person name="Martin F."/>
        </authorList>
    </citation>
    <scope>NUCLEOTIDE SEQUENCE [LARGE SCALE GENOMIC DNA]</scope>
    <source>
        <strain evidence="3">Foug A</strain>
    </source>
</reference>
<dbReference type="OrthoDB" id="1746739at2759"/>
<accession>A0A0C3A5I0</accession>
<keyword evidence="3" id="KW-1185">Reference proteome</keyword>
<proteinExistence type="predicted"/>
<dbReference type="PROSITE" id="PS51821">
    <property type="entry name" value="VELVET"/>
    <property type="match status" value="1"/>
</dbReference>
<dbReference type="Pfam" id="PF11754">
    <property type="entry name" value="Velvet"/>
    <property type="match status" value="1"/>
</dbReference>
<dbReference type="HOGENOM" id="CLU_2706314_0_0_1"/>
<evidence type="ECO:0000259" key="1">
    <source>
        <dbReference type="PROSITE" id="PS51821"/>
    </source>
</evidence>
<name>A0A0C3A5I0_9AGAM</name>
<dbReference type="InterPro" id="IPR037525">
    <property type="entry name" value="Velvet_dom"/>
</dbReference>
<dbReference type="EMBL" id="KN822008">
    <property type="protein sequence ID" value="KIM68943.1"/>
    <property type="molecule type" value="Genomic_DNA"/>
</dbReference>